<organism evidence="2 3">
    <name type="scientific">Dyadobacter flavalbus</name>
    <dbReference type="NCBI Taxonomy" id="2579942"/>
    <lineage>
        <taxon>Bacteria</taxon>
        <taxon>Pseudomonadati</taxon>
        <taxon>Bacteroidota</taxon>
        <taxon>Cytophagia</taxon>
        <taxon>Cytophagales</taxon>
        <taxon>Spirosomataceae</taxon>
        <taxon>Dyadobacter</taxon>
    </lineage>
</organism>
<dbReference type="Pfam" id="PF13276">
    <property type="entry name" value="HTH_21"/>
    <property type="match status" value="1"/>
</dbReference>
<dbReference type="InterPro" id="IPR036397">
    <property type="entry name" value="RNaseH_sf"/>
</dbReference>
<dbReference type="InterPro" id="IPR001584">
    <property type="entry name" value="Integrase_cat-core"/>
</dbReference>
<sequence length="274" mass="31993">MKERIALIDSSHPLSIRRQSEILSINRSQLYYKPAGEKEENLALMQTMDKLFLSDPTLGVLGMQDELAEKGLDYNVKRIRRLLRKMAIEPIYPKRNLSRLGKAKYIHPYLLRGLVINRPNQVWAMDISYIPMKHGFMYLTAIIDLYSRYIVGWQLSNSLEKETQTELLQAAVCKYGKPEIINTDQGSQYTCEHWVSTLNDLKIRISMDGKGRATDNAFIERWFRTIKQKYIYLNPEKNGLDLYQGIDRFVKRYNSRKHQGIGRKKPVNLYLNAA</sequence>
<proteinExistence type="predicted"/>
<feature type="domain" description="Integrase catalytic" evidence="1">
    <location>
        <begin position="115"/>
        <end position="274"/>
    </location>
</feature>
<dbReference type="SUPFAM" id="SSF53098">
    <property type="entry name" value="Ribonuclease H-like"/>
    <property type="match status" value="1"/>
</dbReference>
<evidence type="ECO:0000313" key="2">
    <source>
        <dbReference type="EMBL" id="KAA6438819.1"/>
    </source>
</evidence>
<dbReference type="InterPro" id="IPR025948">
    <property type="entry name" value="HTH-like_dom"/>
</dbReference>
<dbReference type="GO" id="GO:0015074">
    <property type="term" value="P:DNA integration"/>
    <property type="evidence" value="ECO:0007669"/>
    <property type="project" value="InterPro"/>
</dbReference>
<dbReference type="AlphaFoldDB" id="A0A5M8QRW0"/>
<dbReference type="OrthoDB" id="9815231at2"/>
<dbReference type="PANTHER" id="PTHR46889">
    <property type="entry name" value="TRANSPOSASE INSF FOR INSERTION SEQUENCE IS3B-RELATED"/>
    <property type="match status" value="1"/>
</dbReference>
<name>A0A5M8QRW0_9BACT</name>
<keyword evidence="3" id="KW-1185">Reference proteome</keyword>
<evidence type="ECO:0000259" key="1">
    <source>
        <dbReference type="PROSITE" id="PS50994"/>
    </source>
</evidence>
<reference evidence="2 3" key="1">
    <citation type="submission" date="2019-05" db="EMBL/GenBank/DDBJ databases">
        <authorList>
            <person name="Qu J.-H."/>
        </authorList>
    </citation>
    <scope>NUCLEOTIDE SEQUENCE [LARGE SCALE GENOMIC DNA]</scope>
    <source>
        <strain evidence="2 3">NS28</strain>
    </source>
</reference>
<dbReference type="NCBIfam" id="NF033516">
    <property type="entry name" value="transpos_IS3"/>
    <property type="match status" value="1"/>
</dbReference>
<dbReference type="PROSITE" id="PS50994">
    <property type="entry name" value="INTEGRASE"/>
    <property type="match status" value="1"/>
</dbReference>
<comment type="caution">
    <text evidence="2">The sequence shown here is derived from an EMBL/GenBank/DDBJ whole genome shotgun (WGS) entry which is preliminary data.</text>
</comment>
<accession>A0A5M8QRW0</accession>
<protein>
    <submittedName>
        <fullName evidence="2">IS3 family transposase</fullName>
    </submittedName>
</protein>
<dbReference type="Pfam" id="PF00665">
    <property type="entry name" value="rve"/>
    <property type="match status" value="1"/>
</dbReference>
<dbReference type="Gene3D" id="3.30.420.10">
    <property type="entry name" value="Ribonuclease H-like superfamily/Ribonuclease H"/>
    <property type="match status" value="1"/>
</dbReference>
<gene>
    <name evidence="2" type="ORF">FEM33_15475</name>
</gene>
<dbReference type="Proteomes" id="UP000323994">
    <property type="component" value="Unassembled WGS sequence"/>
</dbReference>
<dbReference type="PANTHER" id="PTHR46889:SF5">
    <property type="entry name" value="INTEGRASE PROTEIN"/>
    <property type="match status" value="1"/>
</dbReference>
<dbReference type="GO" id="GO:0003676">
    <property type="term" value="F:nucleic acid binding"/>
    <property type="evidence" value="ECO:0007669"/>
    <property type="project" value="InterPro"/>
</dbReference>
<dbReference type="InterPro" id="IPR012337">
    <property type="entry name" value="RNaseH-like_sf"/>
</dbReference>
<dbReference type="InterPro" id="IPR050900">
    <property type="entry name" value="Transposase_IS3/IS150/IS904"/>
</dbReference>
<dbReference type="EMBL" id="VBSN01000044">
    <property type="protein sequence ID" value="KAA6438819.1"/>
    <property type="molecule type" value="Genomic_DNA"/>
</dbReference>
<dbReference type="InterPro" id="IPR048020">
    <property type="entry name" value="Transpos_IS3"/>
</dbReference>
<evidence type="ECO:0000313" key="3">
    <source>
        <dbReference type="Proteomes" id="UP000323994"/>
    </source>
</evidence>